<keyword evidence="4" id="KW-1185">Reference proteome</keyword>
<evidence type="ECO:0000259" key="2">
    <source>
        <dbReference type="Pfam" id="PF19266"/>
    </source>
</evidence>
<gene>
    <name evidence="3" type="ORF">BON30_42630</name>
</gene>
<dbReference type="RefSeq" id="WP_071904341.1">
    <property type="nucleotide sequence ID" value="NZ_MPIN01000018.1"/>
</dbReference>
<reference evidence="3 4" key="2">
    <citation type="submission" date="2016-12" db="EMBL/GenBank/DDBJ databases">
        <title>Draft Genome Sequence of Cystobacter ferrugineus Strain Cbfe23.</title>
        <authorList>
            <person name="Akbar S."/>
            <person name="Dowd S.E."/>
            <person name="Stevens D.C."/>
        </authorList>
    </citation>
    <scope>NUCLEOTIDE SEQUENCE [LARGE SCALE GENOMIC DNA]</scope>
    <source>
        <strain evidence="3 4">Cbfe23</strain>
    </source>
</reference>
<evidence type="ECO:0000256" key="1">
    <source>
        <dbReference type="SAM" id="MobiDB-lite"/>
    </source>
</evidence>
<feature type="domain" description="Contractile injection system tube protein N-terminal" evidence="2">
    <location>
        <begin position="16"/>
        <end position="180"/>
    </location>
</feature>
<evidence type="ECO:0000313" key="3">
    <source>
        <dbReference type="EMBL" id="OJH34510.1"/>
    </source>
</evidence>
<dbReference type="Proteomes" id="UP000182229">
    <property type="component" value="Unassembled WGS sequence"/>
</dbReference>
<accession>A0A1L9AWX9</accession>
<reference evidence="4" key="1">
    <citation type="submission" date="2016-11" db="EMBL/GenBank/DDBJ databases">
        <authorList>
            <person name="Shukria A."/>
            <person name="Stevens D.C."/>
        </authorList>
    </citation>
    <scope>NUCLEOTIDE SEQUENCE [LARGE SCALE GENOMIC DNA]</scope>
    <source>
        <strain evidence="4">Cbfe23</strain>
    </source>
</reference>
<name>A0A1L9AWX9_9BACT</name>
<dbReference type="Pfam" id="PF19266">
    <property type="entry name" value="CIS_tube"/>
    <property type="match status" value="1"/>
</dbReference>
<proteinExistence type="predicted"/>
<dbReference type="AlphaFoldDB" id="A0A1L9AWX9"/>
<dbReference type="OrthoDB" id="661223at2"/>
<sequence length="225" mass="24497">MSNDPLKYLRGAFIAYEPGGYPDGNKRVIPFRFNPETLSRSLQVEQGRSGSGTEGAARGAAGGKGEAADAASGSLKQTFTVQVRFDFDDRHEVARNLPAELGIAPEIAALESLLYPAESPTERTGDGSEPVRARSQRMTVLFVWGRKRVLPVRITAMNVNETRFNAELNPLRAEVDVALEVLGEVDARDNRAVGDALSFTGSKRRELAQRFFDTTASQSSNILPL</sequence>
<dbReference type="InterPro" id="IPR045361">
    <property type="entry name" value="CIS_tube_prot_N"/>
</dbReference>
<dbReference type="EMBL" id="MPIN01000018">
    <property type="protein sequence ID" value="OJH34510.1"/>
    <property type="molecule type" value="Genomic_DNA"/>
</dbReference>
<comment type="caution">
    <text evidence="3">The sequence shown here is derived from an EMBL/GenBank/DDBJ whole genome shotgun (WGS) entry which is preliminary data.</text>
</comment>
<feature type="region of interest" description="Disordered" evidence="1">
    <location>
        <begin position="39"/>
        <end position="72"/>
    </location>
</feature>
<dbReference type="STRING" id="83449.BON30_42630"/>
<protein>
    <recommendedName>
        <fullName evidence="2">Contractile injection system tube protein N-terminal domain-containing protein</fullName>
    </recommendedName>
</protein>
<organism evidence="3 4">
    <name type="scientific">Cystobacter ferrugineus</name>
    <dbReference type="NCBI Taxonomy" id="83449"/>
    <lineage>
        <taxon>Bacteria</taxon>
        <taxon>Pseudomonadati</taxon>
        <taxon>Myxococcota</taxon>
        <taxon>Myxococcia</taxon>
        <taxon>Myxococcales</taxon>
        <taxon>Cystobacterineae</taxon>
        <taxon>Archangiaceae</taxon>
        <taxon>Cystobacter</taxon>
    </lineage>
</organism>
<evidence type="ECO:0000313" key="4">
    <source>
        <dbReference type="Proteomes" id="UP000182229"/>
    </source>
</evidence>